<sequence length="423" mass="47774">MRKLDKTLKEYNKRRASSSSESEDSSNDSTSSSSSSDSGDRDRGATTQTTVGEDISPQQPGQEIVIPIEILGTNPLASAAVGPEIHAEIASRWTTFCRTGLDKDDRKSLMEKYPSPSNVEGLSPPMLNAEISVCLTENLLKQDKFLSTLQRQIAAAMSAIALPMNVFFSNPSDETNAHLQHLANGSKLLADVMHSLSRHRRYGLSNTMNNNIRKVVMDRPIEGFLFGDDLPNQIKTAQELKKSSKKGGGEQKEPEVEEKLEEVGVQKLIEVNDVGCLCNFYSNWQSITKNPLVLDWVKGYKLPIRKKPTQNPPHFKLEDYRSAKYLIQKNSFLCKIDLKNAYYSVSIEDQCRSINTYKSALAMIITFKEEDQCIIKRVLKGMYNSNPPKPKYDYTWDPHPVLTKMAEWYPFDKLSLKQLTFKM</sequence>
<name>A0A653CKF8_CALMS</name>
<keyword evidence="3" id="KW-1185">Reference proteome</keyword>
<evidence type="ECO:0000256" key="1">
    <source>
        <dbReference type="SAM" id="MobiDB-lite"/>
    </source>
</evidence>
<dbReference type="OrthoDB" id="6756251at2759"/>
<protein>
    <recommendedName>
        <fullName evidence="4">Reverse transcriptase domain-containing protein</fullName>
    </recommendedName>
</protein>
<reference evidence="2 3" key="1">
    <citation type="submission" date="2019-01" db="EMBL/GenBank/DDBJ databases">
        <authorList>
            <person name="Sayadi A."/>
        </authorList>
    </citation>
    <scope>NUCLEOTIDE SEQUENCE [LARGE SCALE GENOMIC DNA]</scope>
</reference>
<dbReference type="PANTHER" id="PTHR34239">
    <property type="entry name" value="APPLE DOMAIN-CONTAINING PROTEIN"/>
    <property type="match status" value="1"/>
</dbReference>
<accession>A0A653CKF8</accession>
<dbReference type="AlphaFoldDB" id="A0A653CKF8"/>
<feature type="compositionally biased region" description="Low complexity" evidence="1">
    <location>
        <begin position="27"/>
        <end position="37"/>
    </location>
</feature>
<dbReference type="EMBL" id="CAACVG010008093">
    <property type="protein sequence ID" value="VEN48392.1"/>
    <property type="molecule type" value="Genomic_DNA"/>
</dbReference>
<evidence type="ECO:0008006" key="4">
    <source>
        <dbReference type="Google" id="ProtNLM"/>
    </source>
</evidence>
<evidence type="ECO:0000313" key="2">
    <source>
        <dbReference type="EMBL" id="VEN48392.1"/>
    </source>
</evidence>
<feature type="region of interest" description="Disordered" evidence="1">
    <location>
        <begin position="1"/>
        <end position="61"/>
    </location>
</feature>
<feature type="region of interest" description="Disordered" evidence="1">
    <location>
        <begin position="238"/>
        <end position="258"/>
    </location>
</feature>
<proteinExistence type="predicted"/>
<gene>
    <name evidence="2" type="ORF">CALMAC_LOCUS9867</name>
</gene>
<feature type="compositionally biased region" description="Polar residues" evidence="1">
    <location>
        <begin position="45"/>
        <end position="61"/>
    </location>
</feature>
<dbReference type="PANTHER" id="PTHR34239:SF2">
    <property type="entry name" value="TRANSPOSABLE ELEMENT P TRANSPOSASE_THAP9 CONSERVED DOMAIN-CONTAINING PROTEIN"/>
    <property type="match status" value="1"/>
</dbReference>
<feature type="non-terminal residue" evidence="2">
    <location>
        <position position="423"/>
    </location>
</feature>
<dbReference type="Proteomes" id="UP000410492">
    <property type="component" value="Unassembled WGS sequence"/>
</dbReference>
<feature type="compositionally biased region" description="Basic and acidic residues" evidence="1">
    <location>
        <begin position="238"/>
        <end position="254"/>
    </location>
</feature>
<feature type="compositionally biased region" description="Basic and acidic residues" evidence="1">
    <location>
        <begin position="1"/>
        <end position="13"/>
    </location>
</feature>
<organism evidence="2 3">
    <name type="scientific">Callosobruchus maculatus</name>
    <name type="common">Southern cowpea weevil</name>
    <name type="synonym">Pulse bruchid</name>
    <dbReference type="NCBI Taxonomy" id="64391"/>
    <lineage>
        <taxon>Eukaryota</taxon>
        <taxon>Metazoa</taxon>
        <taxon>Ecdysozoa</taxon>
        <taxon>Arthropoda</taxon>
        <taxon>Hexapoda</taxon>
        <taxon>Insecta</taxon>
        <taxon>Pterygota</taxon>
        <taxon>Neoptera</taxon>
        <taxon>Endopterygota</taxon>
        <taxon>Coleoptera</taxon>
        <taxon>Polyphaga</taxon>
        <taxon>Cucujiformia</taxon>
        <taxon>Chrysomeloidea</taxon>
        <taxon>Chrysomelidae</taxon>
        <taxon>Bruchinae</taxon>
        <taxon>Bruchini</taxon>
        <taxon>Callosobruchus</taxon>
    </lineage>
</organism>
<evidence type="ECO:0000313" key="3">
    <source>
        <dbReference type="Proteomes" id="UP000410492"/>
    </source>
</evidence>